<dbReference type="PROSITE" id="PS50085">
    <property type="entry name" value="RAPGAP"/>
    <property type="match status" value="1"/>
</dbReference>
<evidence type="ECO:0000259" key="3">
    <source>
        <dbReference type="PROSITE" id="PS50085"/>
    </source>
</evidence>
<dbReference type="OrthoDB" id="2499658at2759"/>
<dbReference type="AlphaFoldDB" id="A0A058ZHA6"/>
<gene>
    <name evidence="4" type="ORF">H696_00885</name>
</gene>
<feature type="region of interest" description="Disordered" evidence="2">
    <location>
        <begin position="657"/>
        <end position="727"/>
    </location>
</feature>
<name>A0A058ZHA6_FONAL</name>
<dbReference type="Proteomes" id="UP000030693">
    <property type="component" value="Unassembled WGS sequence"/>
</dbReference>
<dbReference type="Gene3D" id="3.40.50.11210">
    <property type="entry name" value="Rap/Ran-GAP"/>
    <property type="match status" value="1"/>
</dbReference>
<dbReference type="GO" id="GO:0005096">
    <property type="term" value="F:GTPase activator activity"/>
    <property type="evidence" value="ECO:0007669"/>
    <property type="project" value="UniProtKB-KW"/>
</dbReference>
<evidence type="ECO:0000313" key="5">
    <source>
        <dbReference type="Proteomes" id="UP000030693"/>
    </source>
</evidence>
<dbReference type="GO" id="GO:0051056">
    <property type="term" value="P:regulation of small GTPase mediated signal transduction"/>
    <property type="evidence" value="ECO:0007669"/>
    <property type="project" value="InterPro"/>
</dbReference>
<dbReference type="InterPro" id="IPR000331">
    <property type="entry name" value="Rap/Ran_GAP_dom"/>
</dbReference>
<keyword evidence="5" id="KW-1185">Reference proteome</keyword>
<evidence type="ECO:0000256" key="2">
    <source>
        <dbReference type="SAM" id="MobiDB-lite"/>
    </source>
</evidence>
<accession>A0A058ZHA6</accession>
<reference evidence="4" key="1">
    <citation type="submission" date="2013-04" db="EMBL/GenBank/DDBJ databases">
        <title>The Genome Sequence of Fonticula alba ATCC 38817.</title>
        <authorList>
            <consortium name="The Broad Institute Genomics Platform"/>
            <person name="Russ C."/>
            <person name="Cuomo C."/>
            <person name="Burger G."/>
            <person name="Gray M.W."/>
            <person name="Holland P.W.H."/>
            <person name="King N."/>
            <person name="Lang F.B.F."/>
            <person name="Roger A.J."/>
            <person name="Ruiz-Trillo I."/>
            <person name="Brown M."/>
            <person name="Walker B."/>
            <person name="Young S."/>
            <person name="Zeng Q."/>
            <person name="Gargeya S."/>
            <person name="Fitzgerald M."/>
            <person name="Haas B."/>
            <person name="Abouelleil A."/>
            <person name="Allen A.W."/>
            <person name="Alvarado L."/>
            <person name="Arachchi H.M."/>
            <person name="Berlin A.M."/>
            <person name="Chapman S.B."/>
            <person name="Gainer-Dewar J."/>
            <person name="Goldberg J."/>
            <person name="Griggs A."/>
            <person name="Gujja S."/>
            <person name="Hansen M."/>
            <person name="Howarth C."/>
            <person name="Imamovic A."/>
            <person name="Ireland A."/>
            <person name="Larimer J."/>
            <person name="McCowan C."/>
            <person name="Murphy C."/>
            <person name="Pearson M."/>
            <person name="Poon T.W."/>
            <person name="Priest M."/>
            <person name="Roberts A."/>
            <person name="Saif S."/>
            <person name="Shea T."/>
            <person name="Sisk P."/>
            <person name="Sykes S."/>
            <person name="Wortman J."/>
            <person name="Nusbaum C."/>
            <person name="Birren B."/>
        </authorList>
    </citation>
    <scope>NUCLEOTIDE SEQUENCE [LARGE SCALE GENOMIC DNA]</scope>
    <source>
        <strain evidence="4">ATCC 38817</strain>
    </source>
</reference>
<feature type="domain" description="Rap-GAP" evidence="3">
    <location>
        <begin position="903"/>
        <end position="1226"/>
    </location>
</feature>
<dbReference type="GeneID" id="20525610"/>
<proteinExistence type="predicted"/>
<sequence>MAAMHTLAQRHPGLAAGPSESEDFDSFLDAYSQEFPATGLVPLSPDRSLATGASLAGLSAVSAQALTDAWGHICHRPGAPATGACAKACDAVSRAVLDNYTTAGVVGTSIYNPSAVPSAATGQLDAPDSQGITVFLDLFVPAPFSSIPHFSILGPSPPGRSARSSTLIISGQGPASRLKYSAIHSLLAPRRTSASFHSISPDMIQNFLKGAGLEDLPARPRAEAPMVSSLLDVLGLNSGYFIRALYTQPELGGDLVALHIGVLQVPGAFSPVLPAGTGTGTGPDQTAPSPEQVVTYGGTILTERFLDPVFQRSFLLEFLGFNEAQIQGLVRLVRILRSLELTCFTIDQDDSCSIRLSPVPAPYDSSAQDPSVGLATLSSDIVAFLLGTSAGEDTAPSSPDSLGSSPKGGNDLRTQLTGQLLQAESRRTLLLSFLSACIRSLVLSRANGLWASGILDPSNGALLAPATGGSPGSPGNGAAYTTSLLVSLSGEHGLAWQPRVAHCVASNFSLRALFHPYPLSAADPNGGHPAVSTLAPEFTSPYGSLSPRTVQLFGILGLSATIVVEGLLSPPAEVLDHLDQTTTMASVLHVVDANPGREARRLDADFVCQQVGPLFGVGLLAALQAQNDQRQALGEALRNEVDQALLLRAARDRAAGRGQSLGHYQQVQQYHHQAQQQQSAAAGHLQQTSGPTGAGRRPNLSVQTTGPAVGPAGMRRPGTGGALTPLSPSVVTPSDMFFLSSQYASWLDSLPVLDTRQWLGGGQGTGVSTSKNFFLTHAEHAVNAYSGFYSDPNHTEYITAPGQAHGPMSLSISTKRSTSSSDAYMISTEVILRMGTRPVSHHEATFNLRPGMLSRICAGGFSASRIPVDKVLYELVKEVPDLQRVTPDAFIRCKRPEVVGKLLLESDRRQLNTTFKFGVLHARRGAPLNEVTLFNHLPLTGSQAATEQRMMSETNATKSRPTLFDPARLNGMQNSKTVPFLPVLFDMFLARIGRLVELKDWGKFRGGLDNKTDTTGTHSVFTQFDNLYDVMFHVCEMLPHKEGDTQQLERKRHIGNDIVVVVFCDTIGELMGLGYGEAEREQRPNATPTTARKSGASSIDNICLSHQIHVAVAVTPVSESLYLVRIIRKDGVSRFLPEAQKSNFVSSGLLEELSNKHPSAALFTPSGGETPFEPDRDNDWILMRSSDGNFEQAFIWLLIQAERAAFRAASFDAKLSRTRNAMLSNVIDSARAEMGL</sequence>
<dbReference type="Pfam" id="PF02145">
    <property type="entry name" value="Rap_GAP"/>
    <property type="match status" value="1"/>
</dbReference>
<dbReference type="EMBL" id="KB932201">
    <property type="protein sequence ID" value="KCV73346.1"/>
    <property type="molecule type" value="Genomic_DNA"/>
</dbReference>
<organism evidence="4">
    <name type="scientific">Fonticula alba</name>
    <name type="common">Slime mold</name>
    <dbReference type="NCBI Taxonomy" id="691883"/>
    <lineage>
        <taxon>Eukaryota</taxon>
        <taxon>Rotosphaerida</taxon>
        <taxon>Fonticulaceae</taxon>
        <taxon>Fonticula</taxon>
    </lineage>
</organism>
<dbReference type="PANTHER" id="PTHR15711:SF65">
    <property type="entry name" value="RAPGAP_RANGAP DOMAIN-CONTAINING PROTEIN"/>
    <property type="match status" value="1"/>
</dbReference>
<evidence type="ECO:0000313" key="4">
    <source>
        <dbReference type="EMBL" id="KCV73346.1"/>
    </source>
</evidence>
<dbReference type="PANTHER" id="PTHR15711">
    <property type="entry name" value="RAP GTPASE-ACTIVATING PROTEIN"/>
    <property type="match status" value="1"/>
</dbReference>
<evidence type="ECO:0000256" key="1">
    <source>
        <dbReference type="ARBA" id="ARBA00022468"/>
    </source>
</evidence>
<protein>
    <submittedName>
        <fullName evidence="4">Signal-induced proliferation-associated 1</fullName>
    </submittedName>
</protein>
<dbReference type="STRING" id="691883.A0A058ZHA6"/>
<dbReference type="InterPro" id="IPR035974">
    <property type="entry name" value="Rap/Ran-GAP_sf"/>
</dbReference>
<keyword evidence="1" id="KW-0343">GTPase activation</keyword>
<dbReference type="SUPFAM" id="SSF111347">
    <property type="entry name" value="Rap/Ran-GAP"/>
    <property type="match status" value="1"/>
</dbReference>
<feature type="compositionally biased region" description="Low complexity" evidence="2">
    <location>
        <begin position="657"/>
        <end position="687"/>
    </location>
</feature>
<dbReference type="eggNOG" id="KOG3686">
    <property type="taxonomic scope" value="Eukaryota"/>
</dbReference>
<dbReference type="RefSeq" id="XP_009493047.1">
    <property type="nucleotide sequence ID" value="XM_009494772.1"/>
</dbReference>
<dbReference type="InterPro" id="IPR050989">
    <property type="entry name" value="Rap1_Ran_GAP"/>
</dbReference>